<proteinExistence type="inferred from homology"/>
<organism evidence="9 10">
    <name type="scientific">Alcaligenes xylosoxydans xylosoxydans</name>
    <name type="common">Achromobacter xylosoxidans</name>
    <dbReference type="NCBI Taxonomy" id="85698"/>
    <lineage>
        <taxon>Bacteria</taxon>
        <taxon>Pseudomonadati</taxon>
        <taxon>Pseudomonadota</taxon>
        <taxon>Betaproteobacteria</taxon>
        <taxon>Burkholderiales</taxon>
        <taxon>Alcaligenaceae</taxon>
        <taxon>Achromobacter</taxon>
    </lineage>
</organism>
<evidence type="ECO:0000259" key="8">
    <source>
        <dbReference type="Pfam" id="PF12225"/>
    </source>
</evidence>
<comment type="similarity">
    <text evidence="6">Belongs to the methylenetetrahydrofolate reductase family.</text>
</comment>
<evidence type="ECO:0000256" key="1">
    <source>
        <dbReference type="ARBA" id="ARBA00001974"/>
    </source>
</evidence>
<dbReference type="EMBL" id="CP014060">
    <property type="protein sequence ID" value="AMG37651.1"/>
    <property type="molecule type" value="Genomic_DNA"/>
</dbReference>
<evidence type="ECO:0000256" key="6">
    <source>
        <dbReference type="RuleBase" id="RU003862"/>
    </source>
</evidence>
<protein>
    <recommendedName>
        <fullName evidence="6">Methylenetetrahydrofolate reductase</fullName>
    </recommendedName>
</protein>
<evidence type="ECO:0000256" key="7">
    <source>
        <dbReference type="SAM" id="MobiDB-lite"/>
    </source>
</evidence>
<feature type="domain" description="Methylene-tetrahydrofolate reductase C-terminal-like" evidence="8">
    <location>
        <begin position="377"/>
        <end position="455"/>
    </location>
</feature>
<evidence type="ECO:0000256" key="3">
    <source>
        <dbReference type="ARBA" id="ARBA00022630"/>
    </source>
</evidence>
<sequence length="493" mass="54036">MSSLKQALDEGRFACVLEVIPQQSPARLAALEPIVQRGRLAGWPLLPAFADRVGLHSDLSPLEGAAALDDPPACLLHFSGKDRERADLLRQMAAMQARGLKQLLMLSGDRLPGHQPGQAPVRYLESVPALQIAREHGPDWLLGAALNPFKYREEEGAAQYLKAQKKLLAGADFLTLQLGFDAAKHLEAQAWMRAQGRGKPMLACVMQLTARRAAVLQDVPGIVITDAMRELLHKEQQLSPAHASARSLDRLALQIVGLQWMGYAGVHLSGVHTLDELLSLEQAIARQRDAVTSLSDWVERWQASWRMPGMPEVCFAPDTDTWALGQSDVAATPGERLRYALLSTVHEQLFNRTGWLGSAFGWSVTRPFWKTGVAAQALHAVERTLKRPLVGCDTCGTCRLQDTLYVCPETCPKGLANGPCGGTRLNRCEFGDRECVHSVKYRIAKSADQLPALAQTLIPGIEAGDRHRSSWPAWFKPEDPTPGNDCRSLPKSG</sequence>
<dbReference type="GO" id="GO:0004489">
    <property type="term" value="F:methylenetetrahydrofolate reductase [NAD(P)H] activity"/>
    <property type="evidence" value="ECO:0007669"/>
    <property type="project" value="InterPro"/>
</dbReference>
<dbReference type="Pfam" id="PF12225">
    <property type="entry name" value="DUF5981"/>
    <property type="match status" value="1"/>
</dbReference>
<gene>
    <name evidence="9" type="ORF">AL504_17575</name>
</gene>
<dbReference type="Proteomes" id="UP000060602">
    <property type="component" value="Chromosome"/>
</dbReference>
<dbReference type="InterPro" id="IPR003171">
    <property type="entry name" value="Mehydrof_redctse-like"/>
</dbReference>
<dbReference type="GO" id="GO:0035999">
    <property type="term" value="P:tetrahydrofolate interconversion"/>
    <property type="evidence" value="ECO:0007669"/>
    <property type="project" value="UniProtKB-UniPathway"/>
</dbReference>
<feature type="region of interest" description="Disordered" evidence="7">
    <location>
        <begin position="470"/>
        <end position="493"/>
    </location>
</feature>
<accession>A0A0X8P0J4</accession>
<evidence type="ECO:0000313" key="9">
    <source>
        <dbReference type="EMBL" id="AMG37651.1"/>
    </source>
</evidence>
<keyword evidence="5 6" id="KW-0560">Oxidoreductase</keyword>
<name>A0A0X8P0J4_ALCXX</name>
<keyword evidence="4 6" id="KW-0274">FAD</keyword>
<evidence type="ECO:0000256" key="4">
    <source>
        <dbReference type="ARBA" id="ARBA00022827"/>
    </source>
</evidence>
<dbReference type="GO" id="GO:0006555">
    <property type="term" value="P:methionine metabolic process"/>
    <property type="evidence" value="ECO:0007669"/>
    <property type="project" value="InterPro"/>
</dbReference>
<dbReference type="InterPro" id="IPR029041">
    <property type="entry name" value="FAD-linked_oxidoreductase-like"/>
</dbReference>
<keyword evidence="3 6" id="KW-0285">Flavoprotein</keyword>
<comment type="cofactor">
    <cofactor evidence="1 6">
        <name>FAD</name>
        <dbReference type="ChEBI" id="CHEBI:57692"/>
    </cofactor>
</comment>
<dbReference type="SUPFAM" id="SSF51730">
    <property type="entry name" value="FAD-linked oxidoreductase"/>
    <property type="match status" value="1"/>
</dbReference>
<comment type="pathway">
    <text evidence="2 6">One-carbon metabolism; tetrahydrofolate interconversion.</text>
</comment>
<evidence type="ECO:0000313" key="10">
    <source>
        <dbReference type="Proteomes" id="UP000060602"/>
    </source>
</evidence>
<reference evidence="10" key="1">
    <citation type="submission" date="2015-12" db="EMBL/GenBank/DDBJ databases">
        <title>FDA dAtabase for Regulatory Grade micrObial Sequences (FDA-ARGOS): Supporting development and validation of Infectious Disease Dx tests.</title>
        <authorList>
            <person name="Case J."/>
            <person name="Tallon L."/>
            <person name="Sadzewicz L."/>
            <person name="Sengamalay N."/>
            <person name="Ott S."/>
            <person name="Godinez A."/>
            <person name="Nagaraj S."/>
            <person name="Nadendla S."/>
            <person name="Sichtig H."/>
        </authorList>
    </citation>
    <scope>NUCLEOTIDE SEQUENCE [LARGE SCALE GENOMIC DNA]</scope>
    <source>
        <strain evidence="10">FDAARGOS_147</strain>
    </source>
</reference>
<evidence type="ECO:0000256" key="2">
    <source>
        <dbReference type="ARBA" id="ARBA00004777"/>
    </source>
</evidence>
<dbReference type="AlphaFoldDB" id="A0A0X8P0J4"/>
<dbReference type="Gene3D" id="3.20.20.220">
    <property type="match status" value="1"/>
</dbReference>
<dbReference type="InterPro" id="IPR022026">
    <property type="entry name" value="DUF5981"/>
</dbReference>
<evidence type="ECO:0000256" key="5">
    <source>
        <dbReference type="ARBA" id="ARBA00023002"/>
    </source>
</evidence>
<dbReference type="UniPathway" id="UPA00193"/>
<dbReference type="Pfam" id="PF02219">
    <property type="entry name" value="MTHFR"/>
    <property type="match status" value="1"/>
</dbReference>